<dbReference type="EMBL" id="NBII01000002">
    <property type="protein sequence ID" value="PAV22223.1"/>
    <property type="molecule type" value="Genomic_DNA"/>
</dbReference>
<dbReference type="GO" id="GO:0004386">
    <property type="term" value="F:helicase activity"/>
    <property type="evidence" value="ECO:0007669"/>
    <property type="project" value="UniProtKB-KW"/>
</dbReference>
<dbReference type="Proteomes" id="UP000217199">
    <property type="component" value="Unassembled WGS sequence"/>
</dbReference>
<evidence type="ECO:0000256" key="2">
    <source>
        <dbReference type="SAM" id="Phobius"/>
    </source>
</evidence>
<keyword evidence="3" id="KW-0547">Nucleotide-binding</keyword>
<keyword evidence="2" id="KW-0472">Membrane</keyword>
<evidence type="ECO:0000313" key="3">
    <source>
        <dbReference type="EMBL" id="PAV22223.1"/>
    </source>
</evidence>
<proteinExistence type="predicted"/>
<keyword evidence="2" id="KW-0812">Transmembrane</keyword>
<keyword evidence="3" id="KW-0378">Hydrolase</keyword>
<reference evidence="3 4" key="1">
    <citation type="journal article" date="2017" name="Mol. Ecol.">
        <title>Comparative and population genomic landscape of Phellinus noxius: A hypervariable fungus causing root rot in trees.</title>
        <authorList>
            <person name="Chung C.L."/>
            <person name="Lee T.J."/>
            <person name="Akiba M."/>
            <person name="Lee H.H."/>
            <person name="Kuo T.H."/>
            <person name="Liu D."/>
            <person name="Ke H.M."/>
            <person name="Yokoi T."/>
            <person name="Roa M.B."/>
            <person name="Lu M.J."/>
            <person name="Chang Y.Y."/>
            <person name="Ann P.J."/>
            <person name="Tsai J.N."/>
            <person name="Chen C.Y."/>
            <person name="Tzean S.S."/>
            <person name="Ota Y."/>
            <person name="Hattori T."/>
            <person name="Sahashi N."/>
            <person name="Liou R.F."/>
            <person name="Kikuchi T."/>
            <person name="Tsai I.J."/>
        </authorList>
    </citation>
    <scope>NUCLEOTIDE SEQUENCE [LARGE SCALE GENOMIC DNA]</scope>
    <source>
        <strain evidence="3 4">FFPRI411160</strain>
    </source>
</reference>
<feature type="region of interest" description="Disordered" evidence="1">
    <location>
        <begin position="553"/>
        <end position="599"/>
    </location>
</feature>
<keyword evidence="2" id="KW-1133">Transmembrane helix</keyword>
<feature type="compositionally biased region" description="Basic and acidic residues" evidence="1">
    <location>
        <begin position="576"/>
        <end position="586"/>
    </location>
</feature>
<comment type="caution">
    <text evidence="3">The sequence shown here is derived from an EMBL/GenBank/DDBJ whole genome shotgun (WGS) entry which is preliminary data.</text>
</comment>
<evidence type="ECO:0000313" key="4">
    <source>
        <dbReference type="Proteomes" id="UP000217199"/>
    </source>
</evidence>
<dbReference type="AlphaFoldDB" id="A0A286URJ0"/>
<organism evidence="3 4">
    <name type="scientific">Pyrrhoderma noxium</name>
    <dbReference type="NCBI Taxonomy" id="2282107"/>
    <lineage>
        <taxon>Eukaryota</taxon>
        <taxon>Fungi</taxon>
        <taxon>Dikarya</taxon>
        <taxon>Basidiomycota</taxon>
        <taxon>Agaricomycotina</taxon>
        <taxon>Agaricomycetes</taxon>
        <taxon>Hymenochaetales</taxon>
        <taxon>Hymenochaetaceae</taxon>
        <taxon>Pyrrhoderma</taxon>
    </lineage>
</organism>
<gene>
    <name evidence="3" type="ORF">PNOK_0218000</name>
</gene>
<protein>
    <submittedName>
        <fullName evidence="3">ATP-dependent RNA helicase SUB2</fullName>
    </submittedName>
</protein>
<name>A0A286URJ0_9AGAM</name>
<feature type="compositionally biased region" description="Low complexity" evidence="1">
    <location>
        <begin position="205"/>
        <end position="219"/>
    </location>
</feature>
<keyword evidence="3" id="KW-0067">ATP-binding</keyword>
<feature type="region of interest" description="Disordered" evidence="1">
    <location>
        <begin position="176"/>
        <end position="250"/>
    </location>
</feature>
<evidence type="ECO:0000256" key="1">
    <source>
        <dbReference type="SAM" id="MobiDB-lite"/>
    </source>
</evidence>
<sequence length="599" mass="65160">MLLTSRDLSSHTFLSAATGLAGSSQAGLLLEIVDRSGILVMTHEGGPSKSFALALITFLATAFPLECRARSSTKLDWISPSQGSAFRTGDLIPGQWSSKKSVVSPSVSLCEGTPNESNENNKCGGAVWPKIEQSGEKTVPDVTTTSKYFLQMKDDFGNSYISSSFYLNGGSSLGKNSTTNEQGADTNKGSSYTLNDPLSSEDKTTSSSPSGSTQDGSPQAPFDSSNGISVQPYLSVTGSENSPAITEVPKSSLVSNLRGTIGTSSQLVAQTQHLPTAHISDVPVVPNKEPDSGDLGYSGFVNGDSLTVPQTSRPGSLSRAGLPTAAIAVPLSLLTATFFISIILCFTHRRSLSKQSRRNAQIIKRCASVGSNYSTSKSSLKTDPDVEKAIDALTRQGHDHADMHYHNCGLTRSLSSNFSCHSHTSQYPVPRQDVRRERIPRLERTYEYVRGSRLGSSAYERTKRPGRRERGYSDCYTIDTHHLHSPRSLGSHRGLSRSDNTYSRRLRRDYGRDRISVDRVLDSDDECASSTTGSILSGYVSPVLLTPRLMSRNQDEEELPQAPPRSHSRNTAPDLLYDHHLRRSEDLYQPDTPPARSHY</sequence>
<keyword evidence="4" id="KW-1185">Reference proteome</keyword>
<feature type="compositionally biased region" description="Polar residues" evidence="1">
    <location>
        <begin position="176"/>
        <end position="198"/>
    </location>
</feature>
<feature type="transmembrane region" description="Helical" evidence="2">
    <location>
        <begin position="325"/>
        <end position="347"/>
    </location>
</feature>
<dbReference type="InParanoid" id="A0A286URJ0"/>
<feature type="compositionally biased region" description="Polar residues" evidence="1">
    <location>
        <begin position="222"/>
        <end position="244"/>
    </location>
</feature>
<dbReference type="OrthoDB" id="3270807at2759"/>
<accession>A0A286URJ0</accession>
<keyword evidence="3" id="KW-0347">Helicase</keyword>